<gene>
    <name evidence="2" type="ORF">EVA69_01610</name>
</gene>
<dbReference type="InterPro" id="IPR052534">
    <property type="entry name" value="Extracell_DNA_Util/SecSys_Comp"/>
</dbReference>
<accession>A0A520S5B1</accession>
<feature type="transmembrane region" description="Helical" evidence="1">
    <location>
        <begin position="21"/>
        <end position="39"/>
    </location>
</feature>
<proteinExistence type="predicted"/>
<dbReference type="EMBL" id="SHAH01000012">
    <property type="protein sequence ID" value="RZO77624.1"/>
    <property type="molecule type" value="Genomic_DNA"/>
</dbReference>
<keyword evidence="1" id="KW-1133">Transmembrane helix</keyword>
<keyword evidence="1" id="KW-0472">Membrane</keyword>
<organism evidence="2 3">
    <name type="scientific">OM182 bacterium</name>
    <dbReference type="NCBI Taxonomy" id="2510334"/>
    <lineage>
        <taxon>Bacteria</taxon>
        <taxon>Pseudomonadati</taxon>
        <taxon>Pseudomonadota</taxon>
        <taxon>Gammaproteobacteria</taxon>
        <taxon>OMG group</taxon>
        <taxon>OM182 clade</taxon>
    </lineage>
</organism>
<dbReference type="PANTHER" id="PTHR40278:SF2">
    <property type="entry name" value="TYPE IV PILUS INNER MEMBRANE COMPONENT PILN"/>
    <property type="match status" value="1"/>
</dbReference>
<sequence length="173" mass="19929">MMHINLLPWRERLREVRRREFLTIMMGFVIIAGGLVFLVDRYFNGEITMQQARNVFVRAEITLLDAQVAEINQLGQQKEDIRARMNVITDLQGTRPVIVRIFDEMVRTLPNGIFYEQVQRIEDVIAVEGIAESSARITELMRNLDDSEWFKATDLSEFSVVESAETSMSASIS</sequence>
<keyword evidence="1" id="KW-0812">Transmembrane</keyword>
<evidence type="ECO:0000313" key="3">
    <source>
        <dbReference type="Proteomes" id="UP000320404"/>
    </source>
</evidence>
<dbReference type="Pfam" id="PF05137">
    <property type="entry name" value="PilN"/>
    <property type="match status" value="1"/>
</dbReference>
<dbReference type="AlphaFoldDB" id="A0A520S5B1"/>
<evidence type="ECO:0000313" key="2">
    <source>
        <dbReference type="EMBL" id="RZO77624.1"/>
    </source>
</evidence>
<evidence type="ECO:0000256" key="1">
    <source>
        <dbReference type="SAM" id="Phobius"/>
    </source>
</evidence>
<dbReference type="PANTHER" id="PTHR40278">
    <property type="entry name" value="DNA UTILIZATION PROTEIN HOFN"/>
    <property type="match status" value="1"/>
</dbReference>
<dbReference type="GO" id="GO:0043107">
    <property type="term" value="P:type IV pilus-dependent motility"/>
    <property type="evidence" value="ECO:0007669"/>
    <property type="project" value="TreeGrafter"/>
</dbReference>
<name>A0A520S5B1_9GAMM</name>
<dbReference type="Proteomes" id="UP000320404">
    <property type="component" value="Unassembled WGS sequence"/>
</dbReference>
<dbReference type="InterPro" id="IPR007813">
    <property type="entry name" value="PilN"/>
</dbReference>
<comment type="caution">
    <text evidence="2">The sequence shown here is derived from an EMBL/GenBank/DDBJ whole genome shotgun (WGS) entry which is preliminary data.</text>
</comment>
<dbReference type="GO" id="GO:0043683">
    <property type="term" value="P:type IV pilus assembly"/>
    <property type="evidence" value="ECO:0007669"/>
    <property type="project" value="TreeGrafter"/>
</dbReference>
<reference evidence="2 3" key="1">
    <citation type="submission" date="2019-02" db="EMBL/GenBank/DDBJ databases">
        <title>Prokaryotic population dynamics and viral predation in marine succession experiment using metagenomics: the confinement effect.</title>
        <authorList>
            <person name="Haro-Moreno J.M."/>
            <person name="Rodriguez-Valera F."/>
            <person name="Lopez-Perez M."/>
        </authorList>
    </citation>
    <scope>NUCLEOTIDE SEQUENCE [LARGE SCALE GENOMIC DNA]</scope>
    <source>
        <strain evidence="2">MED-G158</strain>
    </source>
</reference>
<protein>
    <submittedName>
        <fullName evidence="2">Pilus assembly protein PilN</fullName>
    </submittedName>
</protein>